<feature type="region of interest" description="Disordered" evidence="1">
    <location>
        <begin position="191"/>
        <end position="210"/>
    </location>
</feature>
<dbReference type="Proteomes" id="UP000001409">
    <property type="component" value="Chromosome"/>
</dbReference>
<evidence type="ECO:0000256" key="1">
    <source>
        <dbReference type="SAM" id="MobiDB-lite"/>
    </source>
</evidence>
<reference evidence="3 4" key="1">
    <citation type="journal article" date="2003" name="Genome Res.">
        <title>Comparative complete genome sequence analysis of the amino acid replacements responsible for the thermostability of Corynebacterium efficiens.</title>
        <authorList>
            <person name="Nishio Y."/>
            <person name="Nakamura Y."/>
            <person name="Kawarabayasi Y."/>
            <person name="Usuda Y."/>
            <person name="Kimura E."/>
            <person name="Sugimoto S."/>
            <person name="Matsui K."/>
            <person name="Yamagishi A."/>
            <person name="Kikuchi H."/>
            <person name="Ikeo K."/>
            <person name="Gojobori T."/>
        </authorList>
    </citation>
    <scope>NUCLEOTIDE SEQUENCE [LARGE SCALE GENOMIC DNA]</scope>
    <source>
        <strain evidence="4">DSM 44549 / YS-314 / AJ 12310 / JCM 11189 / NBRC 100395</strain>
    </source>
</reference>
<evidence type="ECO:0000313" key="3">
    <source>
        <dbReference type="EMBL" id="BAC18646.1"/>
    </source>
</evidence>
<dbReference type="HOGENOM" id="CLU_108847_0_0_11"/>
<dbReference type="STRING" id="196164.gene:10742264"/>
<protein>
    <submittedName>
        <fullName evidence="3">Uncharacterized protein</fullName>
    </submittedName>
</protein>
<dbReference type="AlphaFoldDB" id="Q8FPE2"/>
<accession>Q8FPE2</accession>
<dbReference type="eggNOG" id="ENOG5031JJD">
    <property type="taxonomic scope" value="Bacteria"/>
</dbReference>
<dbReference type="KEGG" id="cef:CE1836"/>
<keyword evidence="2" id="KW-0472">Membrane</keyword>
<evidence type="ECO:0000256" key="2">
    <source>
        <dbReference type="SAM" id="Phobius"/>
    </source>
</evidence>
<organism evidence="3 4">
    <name type="scientific">Corynebacterium efficiens (strain DSM 44549 / YS-314 / AJ 12310 / JCM 11189 / NBRC 100395)</name>
    <dbReference type="NCBI Taxonomy" id="196164"/>
    <lineage>
        <taxon>Bacteria</taxon>
        <taxon>Bacillati</taxon>
        <taxon>Actinomycetota</taxon>
        <taxon>Actinomycetes</taxon>
        <taxon>Mycobacteriales</taxon>
        <taxon>Corynebacteriaceae</taxon>
        <taxon>Corynebacterium</taxon>
    </lineage>
</organism>
<name>Q8FPE2_COREF</name>
<keyword evidence="2" id="KW-1133">Transmembrane helix</keyword>
<keyword evidence="4" id="KW-1185">Reference proteome</keyword>
<dbReference type="EMBL" id="BA000035">
    <property type="protein sequence ID" value="BAC18646.1"/>
    <property type="molecule type" value="Genomic_DNA"/>
</dbReference>
<sequence length="210" mass="23509">MFPRCPIPPITQQPGRTSLMPDLAPYEQGPQTPRWPFVVIGLCCLVLVVWLKLPGLILAGLIIATVFSIRQMRTHSPEISSLVTSIQLSADEIRDVQEEWETFLNDPSANALADRTLFRPALADPDCADPDIQRFHFVLNSARRFIRRLEARLQGELTVPQLEGILKVTDARALDLRESWLAARRAAHLLGTDYDPDSDPDSNPHSDTGH</sequence>
<keyword evidence="2" id="KW-0812">Transmembrane</keyword>
<feature type="compositionally biased region" description="Pro residues" evidence="1">
    <location>
        <begin position="1"/>
        <end position="11"/>
    </location>
</feature>
<proteinExistence type="predicted"/>
<evidence type="ECO:0000313" key="4">
    <source>
        <dbReference type="Proteomes" id="UP000001409"/>
    </source>
</evidence>
<feature type="region of interest" description="Disordered" evidence="1">
    <location>
        <begin position="1"/>
        <end position="22"/>
    </location>
</feature>
<feature type="transmembrane region" description="Helical" evidence="2">
    <location>
        <begin position="35"/>
        <end position="67"/>
    </location>
</feature>